<name>A0A5N5E5J0_RHOER</name>
<protein>
    <recommendedName>
        <fullName evidence="1">DUF4365 domain-containing protein</fullName>
    </recommendedName>
</protein>
<dbReference type="InterPro" id="IPR011990">
    <property type="entry name" value="TPR-like_helical_dom_sf"/>
</dbReference>
<dbReference type="InterPro" id="IPR025375">
    <property type="entry name" value="DUF4365"/>
</dbReference>
<dbReference type="EMBL" id="MRBO01000305">
    <property type="protein sequence ID" value="KAB2585605.1"/>
    <property type="molecule type" value="Genomic_DNA"/>
</dbReference>
<organism evidence="2 3">
    <name type="scientific">Rhodococcus erythropolis</name>
    <name type="common">Arthrobacter picolinophilus</name>
    <dbReference type="NCBI Taxonomy" id="1833"/>
    <lineage>
        <taxon>Bacteria</taxon>
        <taxon>Bacillati</taxon>
        <taxon>Actinomycetota</taxon>
        <taxon>Actinomycetes</taxon>
        <taxon>Mycobacteriales</taxon>
        <taxon>Nocardiaceae</taxon>
        <taxon>Rhodococcus</taxon>
        <taxon>Rhodococcus erythropolis group</taxon>
    </lineage>
</organism>
<proteinExistence type="predicted"/>
<evidence type="ECO:0000313" key="2">
    <source>
        <dbReference type="EMBL" id="KAB2585605.1"/>
    </source>
</evidence>
<dbReference type="Gene3D" id="1.25.40.10">
    <property type="entry name" value="Tetratricopeptide repeat domain"/>
    <property type="match status" value="1"/>
</dbReference>
<accession>A0A5N5E5J0</accession>
<feature type="domain" description="DUF4365" evidence="1">
    <location>
        <begin position="14"/>
        <end position="137"/>
    </location>
</feature>
<sequence>MPKRPRNHILETEARGAFSNLIEPTGWVVRAVDGIDYGIDDEVEVFEDDHATGIKFYVQSRGTDGDKAMTMELKTRQQNYFRELDLPVLLARYHSPTKRTFVKWFHRFDPYPRKTSQTIHFNTDEELSPETVQHLATEIKYIRAWSRGPLNWPIALRIESEGERTPRDLELIIFELVGKRGLVRTEGPDVLSINPVLNVTLTSDALRVHAATKSHTSHGDPGWSDELDNREVAALIVFGVAIVLSNLGHGYRAGPLFEASLSAQLFHPDLIEMAATHLVSGGRADCALRIGESWLREATTSAMLLPSFLLLHNVCSRLQREGIEELRLAAALLERFGAAQLRWDEDIHASASLLMAARLRFSLSEWQAADELFRRASDLDSSIASSGAGCAEMAGAAYEAGDYPRAAEMYAVAIDLVPDDMRLLTRRADSLMRQGALSEANSQFEDYFARVVSPETIWFLKHSAVQYLIMSGIKDVDRDSEAARRILEDQGDSESRAETVERCLSAVRLDPMNAAAWGELGRLDAAAGRYRHAAAPLSIAALADRRSEPWAMALTAAFRADLLDLARFLAQVCLHDYFGDEFHLFLLSARDAGDDVDSIIAFTEVIDIEGGRMRRGDRQPIPTPADD</sequence>
<reference evidence="2 3" key="1">
    <citation type="journal article" date="2017" name="Poromechanics V (2013)">
        <title>Genomic Characterization of the Arsenic-Tolerant Actinobacterium, &lt;i&gt;Rhodococcus erythropolis&lt;/i&gt; S43.</title>
        <authorList>
            <person name="Retamal-Morales G."/>
            <person name="Mehnert M."/>
            <person name="Schwabe R."/>
            <person name="Tischler D."/>
            <person name="Schloemann M."/>
            <person name="Levican G.J."/>
        </authorList>
    </citation>
    <scope>NUCLEOTIDE SEQUENCE [LARGE SCALE GENOMIC DNA]</scope>
    <source>
        <strain evidence="2 3">S43</strain>
    </source>
</reference>
<comment type="caution">
    <text evidence="2">The sequence shown here is derived from an EMBL/GenBank/DDBJ whole genome shotgun (WGS) entry which is preliminary data.</text>
</comment>
<dbReference type="Pfam" id="PF14280">
    <property type="entry name" value="DUF4365"/>
    <property type="match status" value="1"/>
</dbReference>
<evidence type="ECO:0000259" key="1">
    <source>
        <dbReference type="Pfam" id="PF14280"/>
    </source>
</evidence>
<evidence type="ECO:0000313" key="3">
    <source>
        <dbReference type="Proteomes" id="UP000325576"/>
    </source>
</evidence>
<dbReference type="AlphaFoldDB" id="A0A5N5E5J0"/>
<dbReference type="Proteomes" id="UP000325576">
    <property type="component" value="Unassembled WGS sequence"/>
</dbReference>
<dbReference type="SUPFAM" id="SSF48452">
    <property type="entry name" value="TPR-like"/>
    <property type="match status" value="1"/>
</dbReference>
<gene>
    <name evidence="2" type="ORF">BS297_09450</name>
</gene>